<gene>
    <name evidence="2" type="ORF">RM697_11615</name>
</gene>
<reference evidence="2 3" key="1">
    <citation type="submission" date="2023-09" db="EMBL/GenBank/DDBJ databases">
        <authorList>
            <person name="Rey-Velasco X."/>
        </authorList>
    </citation>
    <scope>NUCLEOTIDE SEQUENCE [LARGE SCALE GENOMIC DNA]</scope>
    <source>
        <strain evidence="2 3">W332</strain>
    </source>
</reference>
<feature type="chain" id="PRO_5047140271" description="Ig-like domain-containing protein" evidence="1">
    <location>
        <begin position="24"/>
        <end position="276"/>
    </location>
</feature>
<sequence>MKSPKSILFIITTSFLLCFKSFAQCPSVADTVQTFCDLDSLLISDLQATDEGAGVAWFETPSSTVPLNGSESLINGQTYYLDNAAGTCGTREAVLVNILGPPTGLNFQGVCVENALEATLEDLEAFGNDVQWYLTPSGGTALNITTVLTDNTIYYADQSSPFTGCRTSRLSVFVNVGIVDVPIGDSLQEFCVIDGNTPTVGDLVASGINNWYLSFSSASPLDLSTPLIDGQTYFATSLDPPCESDNRLAVTVNLIQQVNPGEDGTIDLCQDDTASV</sequence>
<keyword evidence="3" id="KW-1185">Reference proteome</keyword>
<keyword evidence="1" id="KW-0732">Signal</keyword>
<name>A0ABU2YMM5_9FLAO</name>
<feature type="non-terminal residue" evidence="2">
    <location>
        <position position="276"/>
    </location>
</feature>
<protein>
    <recommendedName>
        <fullName evidence="4">Ig-like domain-containing protein</fullName>
    </recommendedName>
</protein>
<evidence type="ECO:0008006" key="4">
    <source>
        <dbReference type="Google" id="ProtNLM"/>
    </source>
</evidence>
<organism evidence="2 3">
    <name type="scientific">Microcosmobacter mediterraneus</name>
    <dbReference type="NCBI Taxonomy" id="3075607"/>
    <lineage>
        <taxon>Bacteria</taxon>
        <taxon>Pseudomonadati</taxon>
        <taxon>Bacteroidota</taxon>
        <taxon>Flavobacteriia</taxon>
        <taxon>Flavobacteriales</taxon>
        <taxon>Flavobacteriaceae</taxon>
        <taxon>Microcosmobacter</taxon>
    </lineage>
</organism>
<proteinExistence type="predicted"/>
<dbReference type="RefSeq" id="WP_311428064.1">
    <property type="nucleotide sequence ID" value="NZ_JAVRIA010000006.1"/>
</dbReference>
<evidence type="ECO:0000313" key="2">
    <source>
        <dbReference type="EMBL" id="MDT0559302.1"/>
    </source>
</evidence>
<evidence type="ECO:0000313" key="3">
    <source>
        <dbReference type="Proteomes" id="UP001259492"/>
    </source>
</evidence>
<dbReference type="EMBL" id="JAVRIA010000006">
    <property type="protein sequence ID" value="MDT0559302.1"/>
    <property type="molecule type" value="Genomic_DNA"/>
</dbReference>
<dbReference type="Proteomes" id="UP001259492">
    <property type="component" value="Unassembled WGS sequence"/>
</dbReference>
<accession>A0ABU2YMM5</accession>
<comment type="caution">
    <text evidence="2">The sequence shown here is derived from an EMBL/GenBank/DDBJ whole genome shotgun (WGS) entry which is preliminary data.</text>
</comment>
<evidence type="ECO:0000256" key="1">
    <source>
        <dbReference type="SAM" id="SignalP"/>
    </source>
</evidence>
<feature type="signal peptide" evidence="1">
    <location>
        <begin position="1"/>
        <end position="23"/>
    </location>
</feature>